<accession>A0AAV6MRK8</accession>
<protein>
    <submittedName>
        <fullName evidence="3">Uncharacterized protein</fullName>
    </submittedName>
</protein>
<evidence type="ECO:0000313" key="3">
    <source>
        <dbReference type="EMBL" id="KAG6585957.1"/>
    </source>
</evidence>
<reference evidence="3" key="2">
    <citation type="submission" date="2021-03" db="EMBL/GenBank/DDBJ databases">
        <authorList>
            <person name="Barrera-Redondo J."/>
        </authorList>
    </citation>
    <scope>NUCLEOTIDE SEQUENCE</scope>
    <source>
        <strain evidence="3">JBR-2021</strain>
        <tissue evidence="3">Leaves</tissue>
    </source>
</reference>
<name>A0AAV6MRK8_9ROSI</name>
<keyword evidence="2" id="KW-0812">Transmembrane</keyword>
<dbReference type="EMBL" id="JAGKQH010000012">
    <property type="protein sequence ID" value="KAG6585964.1"/>
    <property type="molecule type" value="Genomic_DNA"/>
</dbReference>
<evidence type="ECO:0000256" key="2">
    <source>
        <dbReference type="SAM" id="Phobius"/>
    </source>
</evidence>
<feature type="non-terminal residue" evidence="3">
    <location>
        <position position="1"/>
    </location>
</feature>
<keyword evidence="5" id="KW-1185">Reference proteome</keyword>
<organism evidence="3 5">
    <name type="scientific">Cucurbita argyrosperma subsp. sororia</name>
    <dbReference type="NCBI Taxonomy" id="37648"/>
    <lineage>
        <taxon>Eukaryota</taxon>
        <taxon>Viridiplantae</taxon>
        <taxon>Streptophyta</taxon>
        <taxon>Embryophyta</taxon>
        <taxon>Tracheophyta</taxon>
        <taxon>Spermatophyta</taxon>
        <taxon>Magnoliopsida</taxon>
        <taxon>eudicotyledons</taxon>
        <taxon>Gunneridae</taxon>
        <taxon>Pentapetalae</taxon>
        <taxon>rosids</taxon>
        <taxon>fabids</taxon>
        <taxon>Cucurbitales</taxon>
        <taxon>Cucurbitaceae</taxon>
        <taxon>Cucurbiteae</taxon>
        <taxon>Cucurbita</taxon>
    </lineage>
</organism>
<gene>
    <name evidence="3" type="ORF">SDJN03_18690</name>
    <name evidence="4" type="ORF">SDJN03_18697</name>
</gene>
<reference evidence="3 5" key="1">
    <citation type="journal article" date="2021" name="Hortic Res">
        <title>The domestication of Cucurbita argyrosperma as revealed by the genome of its wild relative.</title>
        <authorList>
            <person name="Barrera-Redondo J."/>
            <person name="Sanchez-de la Vega G."/>
            <person name="Aguirre-Liguori J.A."/>
            <person name="Castellanos-Morales G."/>
            <person name="Gutierrez-Guerrero Y.T."/>
            <person name="Aguirre-Dugua X."/>
            <person name="Aguirre-Planter E."/>
            <person name="Tenaillon M.I."/>
            <person name="Lira-Saade R."/>
            <person name="Eguiarte L.E."/>
        </authorList>
    </citation>
    <scope>NUCLEOTIDE SEQUENCE [LARGE SCALE GENOMIC DNA]</scope>
    <source>
        <strain evidence="3">JBR-2021</strain>
    </source>
</reference>
<dbReference type="Proteomes" id="UP000685013">
    <property type="component" value="Chromosome 12"/>
</dbReference>
<comment type="caution">
    <text evidence="3">The sequence shown here is derived from an EMBL/GenBank/DDBJ whole genome shotgun (WGS) entry which is preliminary data.</text>
</comment>
<dbReference type="EMBL" id="JAGKQH010000012">
    <property type="protein sequence ID" value="KAG6585957.1"/>
    <property type="molecule type" value="Genomic_DNA"/>
</dbReference>
<evidence type="ECO:0000313" key="4">
    <source>
        <dbReference type="EMBL" id="KAG6585964.1"/>
    </source>
</evidence>
<feature type="transmembrane region" description="Helical" evidence="2">
    <location>
        <begin position="49"/>
        <end position="69"/>
    </location>
</feature>
<keyword evidence="2" id="KW-1133">Transmembrane helix</keyword>
<feature type="region of interest" description="Disordered" evidence="1">
    <location>
        <begin position="95"/>
        <end position="120"/>
    </location>
</feature>
<sequence length="120" mass="12905">MGNPHNSLPDIPMRALKSVGELSYIPYVFDTLARGVELAFTVPGVSFSFGMPFLLLQLSRNVLILILYLSGEGVKERDRNCSRVKPVAGNGINCSRVPVQGRSETTRPVGRGVKSGSGSV</sequence>
<dbReference type="AlphaFoldDB" id="A0AAV6MRK8"/>
<evidence type="ECO:0000256" key="1">
    <source>
        <dbReference type="SAM" id="MobiDB-lite"/>
    </source>
</evidence>
<keyword evidence="2" id="KW-0472">Membrane</keyword>
<evidence type="ECO:0000313" key="5">
    <source>
        <dbReference type="Proteomes" id="UP000685013"/>
    </source>
</evidence>
<proteinExistence type="predicted"/>